<protein>
    <submittedName>
        <fullName evidence="1">Uncharacterized protein</fullName>
    </submittedName>
</protein>
<keyword evidence="2" id="KW-1185">Reference proteome</keyword>
<comment type="caution">
    <text evidence="1">The sequence shown here is derived from an EMBL/GenBank/DDBJ whole genome shotgun (WGS) entry which is preliminary data.</text>
</comment>
<proteinExistence type="predicted"/>
<evidence type="ECO:0000313" key="1">
    <source>
        <dbReference type="EMBL" id="CAB3376333.1"/>
    </source>
</evidence>
<gene>
    <name evidence="1" type="ORF">CLODIP_2_CD03705</name>
</gene>
<dbReference type="OrthoDB" id="45365at2759"/>
<sequence>MVISQSKIVRVSEELAKQLGQKYAQNPQRVAIVPDPPEARHQDFRADGLYVEEELFRELQHQQVALEVRVRELKEALSQYYTPLRRPQHRVLPPPTAEPPLQVLVECLRAHPDHPLKCYPYAKDFADSAKL</sequence>
<dbReference type="AlphaFoldDB" id="A0A8S1DER8"/>
<reference evidence="1 2" key="1">
    <citation type="submission" date="2020-04" db="EMBL/GenBank/DDBJ databases">
        <authorList>
            <person name="Alioto T."/>
            <person name="Alioto T."/>
            <person name="Gomez Garrido J."/>
        </authorList>
    </citation>
    <scope>NUCLEOTIDE SEQUENCE [LARGE SCALE GENOMIC DNA]</scope>
</reference>
<name>A0A8S1DER8_9INSE</name>
<organism evidence="1 2">
    <name type="scientific">Cloeon dipterum</name>
    <dbReference type="NCBI Taxonomy" id="197152"/>
    <lineage>
        <taxon>Eukaryota</taxon>
        <taxon>Metazoa</taxon>
        <taxon>Ecdysozoa</taxon>
        <taxon>Arthropoda</taxon>
        <taxon>Hexapoda</taxon>
        <taxon>Insecta</taxon>
        <taxon>Pterygota</taxon>
        <taxon>Palaeoptera</taxon>
        <taxon>Ephemeroptera</taxon>
        <taxon>Pisciforma</taxon>
        <taxon>Baetidae</taxon>
        <taxon>Cloeon</taxon>
    </lineage>
</organism>
<dbReference type="EMBL" id="CADEPI010000127">
    <property type="protein sequence ID" value="CAB3376333.1"/>
    <property type="molecule type" value="Genomic_DNA"/>
</dbReference>
<evidence type="ECO:0000313" key="2">
    <source>
        <dbReference type="Proteomes" id="UP000494165"/>
    </source>
</evidence>
<dbReference type="Proteomes" id="UP000494165">
    <property type="component" value="Unassembled WGS sequence"/>
</dbReference>
<accession>A0A8S1DER8</accession>